<proteinExistence type="predicted"/>
<organism evidence="2 3">
    <name type="scientific">Halocatena salina</name>
    <dbReference type="NCBI Taxonomy" id="2934340"/>
    <lineage>
        <taxon>Archaea</taxon>
        <taxon>Methanobacteriati</taxon>
        <taxon>Methanobacteriota</taxon>
        <taxon>Stenosarchaea group</taxon>
        <taxon>Halobacteria</taxon>
        <taxon>Halobacteriales</taxon>
        <taxon>Natronomonadaceae</taxon>
        <taxon>Halocatena</taxon>
    </lineage>
</organism>
<evidence type="ECO:0000259" key="1">
    <source>
        <dbReference type="Pfam" id="PF18545"/>
    </source>
</evidence>
<accession>A0A8U0A1E0</accession>
<keyword evidence="3" id="KW-1185">Reference proteome</keyword>
<dbReference type="Proteomes" id="UP000831768">
    <property type="component" value="Chromosome"/>
</dbReference>
<dbReference type="AlphaFoldDB" id="A0A8U0A1E0"/>
<dbReference type="KEGG" id="haad:MW046_00210"/>
<name>A0A8U0A1E0_9EURY</name>
<evidence type="ECO:0000313" key="2">
    <source>
        <dbReference type="EMBL" id="UPM42894.1"/>
    </source>
</evidence>
<protein>
    <recommendedName>
        <fullName evidence="1">Halobacterial output domain-containing protein</fullName>
    </recommendedName>
</protein>
<gene>
    <name evidence="2" type="ORF">MW046_00210</name>
</gene>
<sequence>MDKKMGRTSREPVRSGASEFLYDSSRHALGVRVIEAVGDVAGVDETEITTPLNEVIDPEALNALFKNGVGGEVRFTFDGYRITVTVSEDGTGHIYVE</sequence>
<evidence type="ECO:0000313" key="3">
    <source>
        <dbReference type="Proteomes" id="UP000831768"/>
    </source>
</evidence>
<feature type="domain" description="Halobacterial output" evidence="1">
    <location>
        <begin position="29"/>
        <end position="87"/>
    </location>
</feature>
<dbReference type="GeneID" id="71926423"/>
<reference evidence="2" key="1">
    <citation type="submission" date="2022-04" db="EMBL/GenBank/DDBJ databases">
        <title>Halocatena sp. nov., isolated from a salt lake.</title>
        <authorList>
            <person name="Cui H.-L."/>
        </authorList>
    </citation>
    <scope>NUCLEOTIDE SEQUENCE</scope>
    <source>
        <strain evidence="2">AD-1</strain>
    </source>
</reference>
<dbReference type="EMBL" id="CP096019">
    <property type="protein sequence ID" value="UPM42894.1"/>
    <property type="molecule type" value="Genomic_DNA"/>
</dbReference>
<dbReference type="Pfam" id="PF18545">
    <property type="entry name" value="HalOD1"/>
    <property type="match status" value="1"/>
</dbReference>
<dbReference type="RefSeq" id="WP_247993564.1">
    <property type="nucleotide sequence ID" value="NZ_CP096019.1"/>
</dbReference>
<dbReference type="InterPro" id="IPR040624">
    <property type="entry name" value="HalOD1"/>
</dbReference>